<dbReference type="Gene3D" id="3.10.105.10">
    <property type="entry name" value="Dipeptide-binding Protein, Domain 3"/>
    <property type="match status" value="1"/>
</dbReference>
<gene>
    <name evidence="4" type="ORF">L1O03_03085</name>
</gene>
<feature type="compositionally biased region" description="Basic and acidic residues" evidence="1">
    <location>
        <begin position="1"/>
        <end position="11"/>
    </location>
</feature>
<dbReference type="Gene3D" id="3.40.190.10">
    <property type="entry name" value="Periplasmic binding protein-like II"/>
    <property type="match status" value="1"/>
</dbReference>
<dbReference type="GO" id="GO:0043190">
    <property type="term" value="C:ATP-binding cassette (ABC) transporter complex"/>
    <property type="evidence" value="ECO:0007669"/>
    <property type="project" value="InterPro"/>
</dbReference>
<keyword evidence="2" id="KW-0732">Signal</keyword>
<dbReference type="GO" id="GO:1904680">
    <property type="term" value="F:peptide transmembrane transporter activity"/>
    <property type="evidence" value="ECO:0007669"/>
    <property type="project" value="TreeGrafter"/>
</dbReference>
<reference evidence="4" key="1">
    <citation type="submission" date="2022-01" db="EMBL/GenBank/DDBJ databases">
        <title>Corynebacterium sp. nov isolated from isolated from the feces of the greater white-fronted geese (Anser albifrons) at Poyang Lake, PR China.</title>
        <authorList>
            <person name="Liu Q."/>
        </authorList>
    </citation>
    <scope>NUCLEOTIDE SEQUENCE</scope>
    <source>
        <strain evidence="4">JCM 32435</strain>
    </source>
</reference>
<dbReference type="EMBL" id="JAKGSI010000001">
    <property type="protein sequence ID" value="MCF4006163.1"/>
    <property type="molecule type" value="Genomic_DNA"/>
</dbReference>
<dbReference type="InterPro" id="IPR000914">
    <property type="entry name" value="SBP_5_dom"/>
</dbReference>
<evidence type="ECO:0000256" key="2">
    <source>
        <dbReference type="SAM" id="SignalP"/>
    </source>
</evidence>
<feature type="domain" description="Solute-binding protein family 5" evidence="3">
    <location>
        <begin position="102"/>
        <end position="433"/>
    </location>
</feature>
<dbReference type="CDD" id="cd08494">
    <property type="entry name" value="PBP2_NikA_DppA_OppA_like_6"/>
    <property type="match status" value="1"/>
</dbReference>
<feature type="region of interest" description="Disordered" evidence="1">
    <location>
        <begin position="1"/>
        <end position="23"/>
    </location>
</feature>
<dbReference type="GO" id="GO:0042597">
    <property type="term" value="C:periplasmic space"/>
    <property type="evidence" value="ECO:0007669"/>
    <property type="project" value="UniProtKB-ARBA"/>
</dbReference>
<protein>
    <submittedName>
        <fullName evidence="4">ABC transporter substrate-binding protein</fullName>
    </submittedName>
</protein>
<evidence type="ECO:0000313" key="4">
    <source>
        <dbReference type="EMBL" id="MCF4006163.1"/>
    </source>
</evidence>
<evidence type="ECO:0000313" key="5">
    <source>
        <dbReference type="Proteomes" id="UP001139336"/>
    </source>
</evidence>
<dbReference type="InterPro" id="IPR030678">
    <property type="entry name" value="Peptide/Ni-bd"/>
</dbReference>
<comment type="caution">
    <text evidence="4">The sequence shown here is derived from an EMBL/GenBank/DDBJ whole genome shotgun (WGS) entry which is preliminary data.</text>
</comment>
<keyword evidence="5" id="KW-1185">Reference proteome</keyword>
<accession>A0A9X1QQZ9</accession>
<dbReference type="SUPFAM" id="SSF53850">
    <property type="entry name" value="Periplasmic binding protein-like II"/>
    <property type="match status" value="1"/>
</dbReference>
<dbReference type="Proteomes" id="UP001139336">
    <property type="component" value="Unassembled WGS sequence"/>
</dbReference>
<dbReference type="AlphaFoldDB" id="A0A9X1QQZ9"/>
<dbReference type="PANTHER" id="PTHR30290">
    <property type="entry name" value="PERIPLASMIC BINDING COMPONENT OF ABC TRANSPORTER"/>
    <property type="match status" value="1"/>
</dbReference>
<organism evidence="4 5">
    <name type="scientific">Corynebacterium uropygiale</name>
    <dbReference type="NCBI Taxonomy" id="1775911"/>
    <lineage>
        <taxon>Bacteria</taxon>
        <taxon>Bacillati</taxon>
        <taxon>Actinomycetota</taxon>
        <taxon>Actinomycetes</taxon>
        <taxon>Mycobacteriales</taxon>
        <taxon>Corynebacteriaceae</taxon>
        <taxon>Corynebacterium</taxon>
    </lineage>
</organism>
<evidence type="ECO:0000259" key="3">
    <source>
        <dbReference type="Pfam" id="PF00496"/>
    </source>
</evidence>
<dbReference type="InterPro" id="IPR039424">
    <property type="entry name" value="SBP_5"/>
</dbReference>
<dbReference type="GO" id="GO:0015833">
    <property type="term" value="P:peptide transport"/>
    <property type="evidence" value="ECO:0007669"/>
    <property type="project" value="TreeGrafter"/>
</dbReference>
<name>A0A9X1QQZ9_9CORY</name>
<sequence length="531" mass="58498">MRPFRIPDHRAQPPSRRRTPSPSRRVAAAGFALCLALSLGGCAAGHTAVPVGSASAEDTVRVGTTTAMMSMDFTRDSGAAIPQALMGNVYETLITIDDDGHLAPCLASSWEVSPDELTYTFRLRPEVTFSDGSPFTSETAAFSLRRAREEWINTSARQLDVISDIATPDPHTLTITLSHRSTQWLWRMTTFVGAMMAPQGIERIGTDPLGTGPYRVTFFSPGTGIHFRARDDYWGTAPEFHEASIQFFTDAISATNALSTGDLDVIWGHTNPEMLDSIDPSPKVSVGTSNGEFLLSMNNQRAPFNDERVRKAVSYAVDRRAVLDTAWEGYGTDTGGTPVAPTDPWYDPHEYYEHNPEKARDLLREAGYGTEANPGPEITISVPSLPYAQAASEVVYSQLVDVGFRVHLKKTEFPAVWLSEVHKQHDYDMSLIAHVEPRDISRIFGDPTYYLGVNDPQLQELFTKADRGSADAEVPTMRTAVDRIMDHAYGITLMNVPNIVLSRPGVGGIHPTITTDSLQLFRMTRENNEDS</sequence>
<feature type="signal peptide" evidence="2">
    <location>
        <begin position="1"/>
        <end position="43"/>
    </location>
</feature>
<dbReference type="RefSeq" id="WP_236117937.1">
    <property type="nucleotide sequence ID" value="NZ_JAKGSI010000001.1"/>
</dbReference>
<dbReference type="Pfam" id="PF00496">
    <property type="entry name" value="SBP_bac_5"/>
    <property type="match status" value="1"/>
</dbReference>
<evidence type="ECO:0000256" key="1">
    <source>
        <dbReference type="SAM" id="MobiDB-lite"/>
    </source>
</evidence>
<feature type="chain" id="PRO_5040987501" evidence="2">
    <location>
        <begin position="44"/>
        <end position="531"/>
    </location>
</feature>
<proteinExistence type="predicted"/>
<dbReference type="PIRSF" id="PIRSF002741">
    <property type="entry name" value="MppA"/>
    <property type="match status" value="1"/>
</dbReference>